<feature type="region of interest" description="Disordered" evidence="1">
    <location>
        <begin position="1"/>
        <end position="95"/>
    </location>
</feature>
<feature type="transmembrane region" description="Helical" evidence="2">
    <location>
        <begin position="344"/>
        <end position="368"/>
    </location>
</feature>
<feature type="region of interest" description="Disordered" evidence="1">
    <location>
        <begin position="233"/>
        <end position="296"/>
    </location>
</feature>
<feature type="domain" description="Phage shock protein PspC N-terminal" evidence="3">
    <location>
        <begin position="115"/>
        <end position="169"/>
    </location>
</feature>
<organism evidence="4 5">
    <name type="scientific">Bifidobacterium margollesii</name>
    <dbReference type="NCBI Taxonomy" id="2020964"/>
    <lineage>
        <taxon>Bacteria</taxon>
        <taxon>Bacillati</taxon>
        <taxon>Actinomycetota</taxon>
        <taxon>Actinomycetes</taxon>
        <taxon>Bifidobacteriales</taxon>
        <taxon>Bifidobacteriaceae</taxon>
        <taxon>Bifidobacterium</taxon>
    </lineage>
</organism>
<comment type="caution">
    <text evidence="4">The sequence shown here is derived from an EMBL/GenBank/DDBJ whole genome shotgun (WGS) entry which is preliminary data.</text>
</comment>
<keyword evidence="2" id="KW-0812">Transmembrane</keyword>
<dbReference type="AlphaFoldDB" id="A0A2N5JC43"/>
<dbReference type="Pfam" id="PF04024">
    <property type="entry name" value="PspC"/>
    <property type="match status" value="1"/>
</dbReference>
<evidence type="ECO:0000256" key="2">
    <source>
        <dbReference type="SAM" id="Phobius"/>
    </source>
</evidence>
<feature type="transmembrane region" description="Helical" evidence="2">
    <location>
        <begin position="313"/>
        <end position="338"/>
    </location>
</feature>
<feature type="transmembrane region" description="Helical" evidence="2">
    <location>
        <begin position="193"/>
        <end position="226"/>
    </location>
</feature>
<proteinExistence type="predicted"/>
<feature type="transmembrane region" description="Helical" evidence="2">
    <location>
        <begin position="375"/>
        <end position="394"/>
    </location>
</feature>
<evidence type="ECO:0000313" key="5">
    <source>
        <dbReference type="Proteomes" id="UP000235050"/>
    </source>
</evidence>
<keyword evidence="5" id="KW-1185">Reference proteome</keyword>
<dbReference type="RefSeq" id="WP_165782672.1">
    <property type="nucleotide sequence ID" value="NZ_NMWU01000005.1"/>
</dbReference>
<feature type="compositionally biased region" description="Polar residues" evidence="1">
    <location>
        <begin position="67"/>
        <end position="89"/>
    </location>
</feature>
<feature type="compositionally biased region" description="Pro residues" evidence="1">
    <location>
        <begin position="258"/>
        <end position="271"/>
    </location>
</feature>
<keyword evidence="2" id="KW-1133">Transmembrane helix</keyword>
<feature type="transmembrane region" description="Helical" evidence="2">
    <location>
        <begin position="143"/>
        <end position="166"/>
    </location>
</feature>
<reference evidence="4 5" key="1">
    <citation type="submission" date="2017-07" db="EMBL/GenBank/DDBJ databases">
        <title>Bifidobacterium novel species.</title>
        <authorList>
            <person name="Lugli G.A."/>
            <person name="Milani C."/>
            <person name="Duranti S."/>
            <person name="Mangifesta M."/>
        </authorList>
    </citation>
    <scope>NUCLEOTIDE SEQUENCE [LARGE SCALE GENOMIC DNA]</scope>
    <source>
        <strain evidence="5">Uis1B</strain>
    </source>
</reference>
<gene>
    <name evidence="4" type="ORF">Uis1B_0312</name>
</gene>
<feature type="compositionally biased region" description="Polar residues" evidence="1">
    <location>
        <begin position="241"/>
        <end position="252"/>
    </location>
</feature>
<name>A0A2N5JC43_9BIFI</name>
<keyword evidence="2" id="KW-0472">Membrane</keyword>
<dbReference type="InterPro" id="IPR007168">
    <property type="entry name" value="Phageshock_PspC_N"/>
</dbReference>
<accession>A0A2N5JC43</accession>
<evidence type="ECO:0000313" key="4">
    <source>
        <dbReference type="EMBL" id="PLS31774.1"/>
    </source>
</evidence>
<sequence length="578" mass="61937">MTNAGTGPQYPGQYPGSQGNRNNQNNPYNTFNQNDPNGQYGPANGQGSQYGQSNQYGQYAQYDPFNRPNQQGRTGQPNQTGQPYGQTPYAQGPYGRPPRQALGSEFFNWIRSLNFYRSSDRWVGGVSGAIANRIGWDPLIIRIIWFAFFCAAGFGALLYGVAWMLMPDERDGTIVLEEAIVHGKFPSAFWLSLLFIIIGCPGSAFAVPFITIPVFIALIVAAIVLYNRDRKKKAGPDVRSGQPQPGPQSNGTARPGQQPGPQPNQPNPGNPYDPQRGRSGFNPGSGPTYYAGPQRTQPKVPTVVYRRRPAGPVVVGIASGLILISLAVLVAMVAFGFIPGEVSVLTLIAVWTLGITLALGLLTIVLGFMGRKAGGLIPITIVAVIASLCSYALLPSAHVSGATIDAFNRSSGYSTTLYSQSQTFRTNDWESLVNGGLKAVNSTVLIDLRSWGGSSEGDGLNYSYLDYRGCPTGELDLEAVNSSVTLIVDSGCATGIGDVKQAFSQVALEDSNGTRYSTGQPMMINRSGNSSYPWEQGYEDTADKAAYVTGDLVFSSVTVLRELPSDSDSSSSSNPYTD</sequence>
<evidence type="ECO:0000256" key="1">
    <source>
        <dbReference type="SAM" id="MobiDB-lite"/>
    </source>
</evidence>
<dbReference type="EMBL" id="NMWU01000005">
    <property type="protein sequence ID" value="PLS31774.1"/>
    <property type="molecule type" value="Genomic_DNA"/>
</dbReference>
<dbReference type="Proteomes" id="UP000235050">
    <property type="component" value="Unassembled WGS sequence"/>
</dbReference>
<feature type="compositionally biased region" description="Low complexity" evidence="1">
    <location>
        <begin position="1"/>
        <end position="62"/>
    </location>
</feature>
<protein>
    <submittedName>
        <fullName evidence="4">PspC domain-containing protein</fullName>
    </submittedName>
</protein>
<evidence type="ECO:0000259" key="3">
    <source>
        <dbReference type="Pfam" id="PF04024"/>
    </source>
</evidence>